<keyword evidence="1" id="KW-0012">Acyltransferase</keyword>
<evidence type="ECO:0000313" key="1">
    <source>
        <dbReference type="EMBL" id="KAJ2803047.1"/>
    </source>
</evidence>
<dbReference type="EC" id="2.3.2.27" evidence="1"/>
<protein>
    <submittedName>
        <fullName evidence="1">Transcriptional repressor general negative regulator of transcription subunit 4</fullName>
        <ecNumber evidence="1">2.3.2.27</ecNumber>
    </submittedName>
</protein>
<keyword evidence="1" id="KW-0808">Transferase</keyword>
<dbReference type="EMBL" id="JANBUN010000532">
    <property type="protein sequence ID" value="KAJ2803047.1"/>
    <property type="molecule type" value="Genomic_DNA"/>
</dbReference>
<accession>A0ACC1L9I5</accession>
<reference evidence="1" key="1">
    <citation type="submission" date="2022-07" db="EMBL/GenBank/DDBJ databases">
        <title>Phylogenomic reconstructions and comparative analyses of Kickxellomycotina fungi.</title>
        <authorList>
            <person name="Reynolds N.K."/>
            <person name="Stajich J.E."/>
            <person name="Barry K."/>
            <person name="Grigoriev I.V."/>
            <person name="Crous P."/>
            <person name="Smith M.E."/>
        </authorList>
    </citation>
    <scope>NUCLEOTIDE SEQUENCE</scope>
    <source>
        <strain evidence="1">BCRC 34780</strain>
    </source>
</reference>
<name>A0ACC1L9I5_9FUNG</name>
<comment type="caution">
    <text evidence="1">The sequence shown here is derived from an EMBL/GenBank/DDBJ whole genome shotgun (WGS) entry which is preliminary data.</text>
</comment>
<sequence>VAKLKNEKRAKEREKREIESNSRRHLANVRVVQKNLVYVIGLPANLATEEILRSQDYFGQFGRINKIVINRRQGGSNSQHPTVGVYVTYAVRDDAARAINAVDGSMLEGRVLRATFGTTKYCSYYLRSIPCQNPGCMYLHEPGEEADSFTKEDLAANRAGFRESLQGAFDHDDERVGRPSEAAGPSSSAAGRPQSTAPQCAPGRARKASDISAMRPHSVEPHNDGGSALPATASWASRATPKKPAETARRGEGGNGTMTLRMLPATPDDDGGTASILSDYAGDVEAESAPADAQDAAQAAEAASAAAAVAELYRDDLAPELPQHEPAVASGASQPPLVRSHASSAQSFQSIADSLFAQLNARVAPPANTMAGPFAEPMGPFAESVGPFSESVGLFGEPPVLGRHAGHPISSVDPLLFPPSTAGGGGVLRAEAHPGMLGSPWGDLRGRWDQALVDESNAQAELQLVLGRGPQQAASGPLVSRNLGMFATPQPWGEAAPPPPGFGPPAAAAADPRASRADAAALSGMLSHVHLDGRQHPSAQPWMGMAEPGPAAATGFMDPAIMQMGRLSGTVGAGVPPAMGPPPGISSPAMDPRSSSGSGGGRSRFLSHFSVDDDVGAHAPPQLPPHHHPQLQPPPDTGLLGELLRRARQGADAPPIGAGKAMLGDIERRLGEARREASDLQAQLSTVIGHNQSALWALAGTGSAIGEPEARPATSAAGLGYSAVGGA</sequence>
<proteinExistence type="predicted"/>
<feature type="non-terminal residue" evidence="1">
    <location>
        <position position="1"/>
    </location>
</feature>
<evidence type="ECO:0000313" key="2">
    <source>
        <dbReference type="Proteomes" id="UP001140087"/>
    </source>
</evidence>
<organism evidence="1 2">
    <name type="scientific">Coemansia helicoidea</name>
    <dbReference type="NCBI Taxonomy" id="1286919"/>
    <lineage>
        <taxon>Eukaryota</taxon>
        <taxon>Fungi</taxon>
        <taxon>Fungi incertae sedis</taxon>
        <taxon>Zoopagomycota</taxon>
        <taxon>Kickxellomycotina</taxon>
        <taxon>Kickxellomycetes</taxon>
        <taxon>Kickxellales</taxon>
        <taxon>Kickxellaceae</taxon>
        <taxon>Coemansia</taxon>
    </lineage>
</organism>
<gene>
    <name evidence="1" type="primary">NOT4</name>
    <name evidence="1" type="ORF">H4R21_002185</name>
</gene>
<keyword evidence="2" id="KW-1185">Reference proteome</keyword>
<dbReference type="Proteomes" id="UP001140087">
    <property type="component" value="Unassembled WGS sequence"/>
</dbReference>